<evidence type="ECO:0000313" key="1">
    <source>
        <dbReference type="EMBL" id="MDG5482032.1"/>
    </source>
</evidence>
<protein>
    <submittedName>
        <fullName evidence="1">Uncharacterized protein</fullName>
    </submittedName>
</protein>
<sequence>MVMAVGGDDGSGNMLWSVAATIFDDYRVAESLSQTAIEEMQFLDFVRGAQERGELPGFESYQRPESDPPDLLVRARGRDFGVELTSITTTDVSRQRLAEVRAIGRNLSEKIKRDSTNFAHLVGTQVILTEMASDQQRPPRAHGRQMTEVVDRLAAALGPGIGVVDTTPQGDPANPPVSIPAEIAMRGRARLDDNTYGLEVHRTWPEAEPKVIANCQVELNTQDVASAFVELVQRKDRTGTDFLLVTTGLPANDGYACPADSFLFEMLKRQFTEGTAKLPPIRHLRQIVLNHWGHPPWTVVFFAGNEGLLQRPQG</sequence>
<dbReference type="RefSeq" id="WP_278219945.1">
    <property type="nucleotide sequence ID" value="NZ_JAKZMO010000003.1"/>
</dbReference>
<comment type="caution">
    <text evidence="1">The sequence shown here is derived from an EMBL/GenBank/DDBJ whole genome shotgun (WGS) entry which is preliminary data.</text>
</comment>
<proteinExistence type="predicted"/>
<evidence type="ECO:0000313" key="2">
    <source>
        <dbReference type="Proteomes" id="UP001154266"/>
    </source>
</evidence>
<organism evidence="1 2">
    <name type="scientific">Mycolicibacterium gadium</name>
    <name type="common">Mycobacterium gadium</name>
    <dbReference type="NCBI Taxonomy" id="1794"/>
    <lineage>
        <taxon>Bacteria</taxon>
        <taxon>Bacillati</taxon>
        <taxon>Actinomycetota</taxon>
        <taxon>Actinomycetes</taxon>
        <taxon>Mycobacteriales</taxon>
        <taxon>Mycobacteriaceae</taxon>
        <taxon>Mycolicibacterium</taxon>
    </lineage>
</organism>
<keyword evidence="2" id="KW-1185">Reference proteome</keyword>
<name>A0ABT6GKX1_MYCGU</name>
<reference evidence="1" key="1">
    <citation type="journal article" date="2023" name="Environ. Microbiol.">
        <title>The 2-methylpropene degradation pathway in Mycobacteriaceae family strains.</title>
        <authorList>
            <person name="Helbich S."/>
            <person name="Barrantes I."/>
            <person name="Dos Anjos Borges L.G."/>
            <person name="Pieper D.H."/>
            <person name="Vainshtein Y."/>
            <person name="Sohn K."/>
            <person name="Engesser K.H."/>
        </authorList>
    </citation>
    <scope>NUCLEOTIDE SEQUENCE</scope>
    <source>
        <strain evidence="1">IBE100</strain>
    </source>
</reference>
<dbReference type="Proteomes" id="UP001154266">
    <property type="component" value="Unassembled WGS sequence"/>
</dbReference>
<dbReference type="EMBL" id="JAKZMO010000003">
    <property type="protein sequence ID" value="MDG5482032.1"/>
    <property type="molecule type" value="Genomic_DNA"/>
</dbReference>
<accession>A0ABT6GKX1</accession>
<gene>
    <name evidence="1" type="ORF">MNO81_04400</name>
</gene>